<dbReference type="Gene3D" id="1.10.238.10">
    <property type="entry name" value="EF-hand"/>
    <property type="match status" value="1"/>
</dbReference>
<dbReference type="PROSITE" id="PS00018">
    <property type="entry name" value="EF_HAND_1"/>
    <property type="match status" value="1"/>
</dbReference>
<sequence length="177" mass="19712">MNDAALDRVKLIFTLFDVRGAGYLEADDFDLMANRVVAASPRSTEAAKGAIRDAFRRYWTTLASELDSNNDGRITFEEYCACVLSPERFDDALEDFAEALAELGDPDGDGLIHRTDFMALMTAIGFKRRNVDTLFDAFGPTPDDQVKVPVWAEGIKEYYSPEKAEIVGDLLVEEPDN</sequence>
<accession>A0ABV5INY6</accession>
<keyword evidence="3" id="KW-1185">Reference proteome</keyword>
<evidence type="ECO:0000313" key="2">
    <source>
        <dbReference type="EMBL" id="MFB9205773.1"/>
    </source>
</evidence>
<dbReference type="SMART" id="SM00054">
    <property type="entry name" value="EFh"/>
    <property type="match status" value="3"/>
</dbReference>
<protein>
    <submittedName>
        <fullName evidence="2">EF-hand domain-containing protein</fullName>
    </submittedName>
</protein>
<organism evidence="2 3">
    <name type="scientific">Nonomuraea spiralis</name>
    <dbReference type="NCBI Taxonomy" id="46182"/>
    <lineage>
        <taxon>Bacteria</taxon>
        <taxon>Bacillati</taxon>
        <taxon>Actinomycetota</taxon>
        <taxon>Actinomycetes</taxon>
        <taxon>Streptosporangiales</taxon>
        <taxon>Streptosporangiaceae</taxon>
        <taxon>Nonomuraea</taxon>
    </lineage>
</organism>
<dbReference type="Pfam" id="PF13499">
    <property type="entry name" value="EF-hand_7"/>
    <property type="match status" value="1"/>
</dbReference>
<evidence type="ECO:0000313" key="3">
    <source>
        <dbReference type="Proteomes" id="UP001589647"/>
    </source>
</evidence>
<dbReference type="PROSITE" id="PS50222">
    <property type="entry name" value="EF_HAND_2"/>
    <property type="match status" value="1"/>
</dbReference>
<dbReference type="InterPro" id="IPR011992">
    <property type="entry name" value="EF-hand-dom_pair"/>
</dbReference>
<dbReference type="RefSeq" id="WP_125645217.1">
    <property type="nucleotide sequence ID" value="NZ_BMRC01000010.1"/>
</dbReference>
<dbReference type="EMBL" id="JBHMEI010000030">
    <property type="protein sequence ID" value="MFB9205773.1"/>
    <property type="molecule type" value="Genomic_DNA"/>
</dbReference>
<dbReference type="InterPro" id="IPR002048">
    <property type="entry name" value="EF_hand_dom"/>
</dbReference>
<feature type="domain" description="EF-hand" evidence="1">
    <location>
        <begin position="92"/>
        <end position="127"/>
    </location>
</feature>
<gene>
    <name evidence="2" type="ORF">ACFFV7_31575</name>
</gene>
<dbReference type="InterPro" id="IPR018247">
    <property type="entry name" value="EF_Hand_1_Ca_BS"/>
</dbReference>
<evidence type="ECO:0000259" key="1">
    <source>
        <dbReference type="PROSITE" id="PS50222"/>
    </source>
</evidence>
<proteinExistence type="predicted"/>
<dbReference type="Proteomes" id="UP001589647">
    <property type="component" value="Unassembled WGS sequence"/>
</dbReference>
<comment type="caution">
    <text evidence="2">The sequence shown here is derived from an EMBL/GenBank/DDBJ whole genome shotgun (WGS) entry which is preliminary data.</text>
</comment>
<dbReference type="SUPFAM" id="SSF47473">
    <property type="entry name" value="EF-hand"/>
    <property type="match status" value="1"/>
</dbReference>
<name>A0ABV5INY6_9ACTN</name>
<reference evidence="2 3" key="1">
    <citation type="submission" date="2024-09" db="EMBL/GenBank/DDBJ databases">
        <authorList>
            <person name="Sun Q."/>
            <person name="Mori K."/>
        </authorList>
    </citation>
    <scope>NUCLEOTIDE SEQUENCE [LARGE SCALE GENOMIC DNA]</scope>
    <source>
        <strain evidence="2 3">CCM 3426</strain>
    </source>
</reference>